<proteinExistence type="predicted"/>
<sequence>MLYSRHGLVVLGLDLKVHIFFQCQSTGFNSHIIVSECSGQDTAGVFKRKLGESDSEVEIVPHDSDLPVHRHTSDSPSQWSSGICACCDDMQSCCIGFFCPCFLFAKNAEFLGSGTLAGSCMTHLIFWALVNTVCCLLSDGTLLGLPGCFVACYACGYRRALRSKYNLQYIVLKGPRHPQGAEAFRGMSTKCNQGMHLSEMRCTLRCLEWGAVNLRAATSGIMVFCDNRVLYFVGIEVVEALNNVVVAWVTGRKRDTGSRHAPECEAPCGDFTTHFFCHLCAICQEYREIRERSGPETPDLRLSVVTAPPVQTMETASKE</sequence>
<name>A0A438J7W8_VITVI</name>
<comment type="caution">
    <text evidence="1">The sequence shown here is derived from an EMBL/GenBank/DDBJ whole genome shotgun (WGS) entry which is preliminary data.</text>
</comment>
<dbReference type="Proteomes" id="UP000288805">
    <property type="component" value="Unassembled WGS sequence"/>
</dbReference>
<evidence type="ECO:0000313" key="1">
    <source>
        <dbReference type="EMBL" id="RVX05006.1"/>
    </source>
</evidence>
<accession>A0A438J7W8</accession>
<dbReference type="Pfam" id="PF04749">
    <property type="entry name" value="PLAC8"/>
    <property type="match status" value="1"/>
</dbReference>
<dbReference type="PANTHER" id="PTHR15907">
    <property type="entry name" value="DUF614 FAMILY PROTEIN-RELATED"/>
    <property type="match status" value="1"/>
</dbReference>
<gene>
    <name evidence="1" type="primary">PCR10_0</name>
    <name evidence="1" type="ORF">CK203_019325</name>
</gene>
<dbReference type="NCBIfam" id="TIGR01571">
    <property type="entry name" value="A_thal_Cys_rich"/>
    <property type="match status" value="1"/>
</dbReference>
<organism evidence="1 2">
    <name type="scientific">Vitis vinifera</name>
    <name type="common">Grape</name>
    <dbReference type="NCBI Taxonomy" id="29760"/>
    <lineage>
        <taxon>Eukaryota</taxon>
        <taxon>Viridiplantae</taxon>
        <taxon>Streptophyta</taxon>
        <taxon>Embryophyta</taxon>
        <taxon>Tracheophyta</taxon>
        <taxon>Spermatophyta</taxon>
        <taxon>Magnoliopsida</taxon>
        <taxon>eudicotyledons</taxon>
        <taxon>Gunneridae</taxon>
        <taxon>Pentapetalae</taxon>
        <taxon>rosids</taxon>
        <taxon>Vitales</taxon>
        <taxon>Vitaceae</taxon>
        <taxon>Viteae</taxon>
        <taxon>Vitis</taxon>
    </lineage>
</organism>
<dbReference type="AlphaFoldDB" id="A0A438J7W8"/>
<evidence type="ECO:0000313" key="2">
    <source>
        <dbReference type="Proteomes" id="UP000288805"/>
    </source>
</evidence>
<dbReference type="EMBL" id="QGNW01000058">
    <property type="protein sequence ID" value="RVX05006.1"/>
    <property type="molecule type" value="Genomic_DNA"/>
</dbReference>
<reference evidence="1 2" key="1">
    <citation type="journal article" date="2018" name="PLoS Genet.">
        <title>Population sequencing reveals clonal diversity and ancestral inbreeding in the grapevine cultivar Chardonnay.</title>
        <authorList>
            <person name="Roach M.J."/>
            <person name="Johnson D.L."/>
            <person name="Bohlmann J."/>
            <person name="van Vuuren H.J."/>
            <person name="Jones S.J."/>
            <person name="Pretorius I.S."/>
            <person name="Schmidt S.A."/>
            <person name="Borneman A.R."/>
        </authorList>
    </citation>
    <scope>NUCLEOTIDE SEQUENCE [LARGE SCALE GENOMIC DNA]</scope>
    <source>
        <strain evidence="2">cv. Chardonnay</strain>
        <tissue evidence="1">Leaf</tissue>
    </source>
</reference>
<protein>
    <submittedName>
        <fullName evidence="1">Protein plant cadmium resistance 10</fullName>
    </submittedName>
</protein>
<dbReference type="InterPro" id="IPR006461">
    <property type="entry name" value="PLAC_motif_containing"/>
</dbReference>